<keyword evidence="7" id="KW-0479">Metal-binding</keyword>
<comment type="caution">
    <text evidence="15">The sequence shown here is derived from an EMBL/GenBank/DDBJ whole genome shotgun (WGS) entry which is preliminary data.</text>
</comment>
<sequence>MSRQSASAYDPLTILLHWLIAAIILGQIVLGFVMTRPSIDPALQFSLFQWHKSFGMLVLVLAALRLLHSLIRVRVAPAPGASRLEYMAARFVHAALLALALVVPFAGWMIASVSPLNIPTFAFNLVVVPDLPFAKSDFAEDVWTTVHTVLAYTMLALVLLHSGAALYHHYRRHDGVLQRMLRLRRSPAETPVTEVPTKEL</sequence>
<evidence type="ECO:0000256" key="6">
    <source>
        <dbReference type="ARBA" id="ARBA00022692"/>
    </source>
</evidence>
<feature type="transmembrane region" description="Helical" evidence="13">
    <location>
        <begin position="91"/>
        <end position="111"/>
    </location>
</feature>
<dbReference type="GO" id="GO:0020037">
    <property type="term" value="F:heme binding"/>
    <property type="evidence" value="ECO:0007669"/>
    <property type="project" value="TreeGrafter"/>
</dbReference>
<dbReference type="GO" id="GO:0022904">
    <property type="term" value="P:respiratory electron transport chain"/>
    <property type="evidence" value="ECO:0007669"/>
    <property type="project" value="InterPro"/>
</dbReference>
<evidence type="ECO:0000256" key="10">
    <source>
        <dbReference type="ARBA" id="ARBA00023004"/>
    </source>
</evidence>
<dbReference type="EMBL" id="JALDYZ010000002">
    <property type="protein sequence ID" value="MDI7921602.1"/>
    <property type="molecule type" value="Genomic_DNA"/>
</dbReference>
<evidence type="ECO:0000256" key="1">
    <source>
        <dbReference type="ARBA" id="ARBA00001970"/>
    </source>
</evidence>
<evidence type="ECO:0000259" key="14">
    <source>
        <dbReference type="Pfam" id="PF01292"/>
    </source>
</evidence>
<evidence type="ECO:0000256" key="12">
    <source>
        <dbReference type="ARBA" id="ARBA00037975"/>
    </source>
</evidence>
<keyword evidence="11 13" id="KW-0472">Membrane</keyword>
<evidence type="ECO:0000256" key="7">
    <source>
        <dbReference type="ARBA" id="ARBA00022723"/>
    </source>
</evidence>
<comment type="subcellular location">
    <subcellularLocation>
        <location evidence="2">Cell membrane</location>
        <topology evidence="2">Multi-pass membrane protein</topology>
    </subcellularLocation>
</comment>
<dbReference type="PANTHER" id="PTHR30529">
    <property type="entry name" value="CYTOCHROME B561"/>
    <property type="match status" value="1"/>
</dbReference>
<feature type="transmembrane region" description="Helical" evidence="13">
    <location>
        <begin position="12"/>
        <end position="34"/>
    </location>
</feature>
<dbReference type="GO" id="GO:0005886">
    <property type="term" value="C:plasma membrane"/>
    <property type="evidence" value="ECO:0007669"/>
    <property type="project" value="UniProtKB-SubCell"/>
</dbReference>
<evidence type="ECO:0000256" key="8">
    <source>
        <dbReference type="ARBA" id="ARBA00022982"/>
    </source>
</evidence>
<dbReference type="PANTHER" id="PTHR30529:SF7">
    <property type="entry name" value="CYTOCHROME B561 BACTERIAL_NI-HYDROGENASE DOMAIN-CONTAINING PROTEIN"/>
    <property type="match status" value="1"/>
</dbReference>
<organism evidence="15 16">
    <name type="scientific">Ferirhizobium litorale</name>
    <dbReference type="NCBI Taxonomy" id="2927786"/>
    <lineage>
        <taxon>Bacteria</taxon>
        <taxon>Pseudomonadati</taxon>
        <taxon>Pseudomonadota</taxon>
        <taxon>Alphaproteobacteria</taxon>
        <taxon>Hyphomicrobiales</taxon>
        <taxon>Rhizobiaceae</taxon>
        <taxon>Ferirhizobium</taxon>
    </lineage>
</organism>
<evidence type="ECO:0000256" key="13">
    <source>
        <dbReference type="SAM" id="Phobius"/>
    </source>
</evidence>
<name>A0AAE3Q9C0_9HYPH</name>
<dbReference type="Proteomes" id="UP001161580">
    <property type="component" value="Unassembled WGS sequence"/>
</dbReference>
<feature type="transmembrane region" description="Helical" evidence="13">
    <location>
        <begin position="149"/>
        <end position="170"/>
    </location>
</feature>
<evidence type="ECO:0000256" key="9">
    <source>
        <dbReference type="ARBA" id="ARBA00022989"/>
    </source>
</evidence>
<gene>
    <name evidence="15" type="ORF">MRS75_05825</name>
</gene>
<dbReference type="InterPro" id="IPR052168">
    <property type="entry name" value="Cytochrome_b561_oxidase"/>
</dbReference>
<evidence type="ECO:0000256" key="4">
    <source>
        <dbReference type="ARBA" id="ARBA00022475"/>
    </source>
</evidence>
<feature type="transmembrane region" description="Helical" evidence="13">
    <location>
        <begin position="54"/>
        <end position="71"/>
    </location>
</feature>
<protein>
    <submittedName>
        <fullName evidence="15">Cytochrome b</fullName>
    </submittedName>
</protein>
<dbReference type="Gene3D" id="1.20.950.20">
    <property type="entry name" value="Transmembrane di-heme cytochromes, Chain C"/>
    <property type="match status" value="1"/>
</dbReference>
<comment type="similarity">
    <text evidence="12">Belongs to the cytochrome b561 family.</text>
</comment>
<evidence type="ECO:0000313" key="15">
    <source>
        <dbReference type="EMBL" id="MDI7921602.1"/>
    </source>
</evidence>
<evidence type="ECO:0000256" key="2">
    <source>
        <dbReference type="ARBA" id="ARBA00004651"/>
    </source>
</evidence>
<evidence type="ECO:0000313" key="16">
    <source>
        <dbReference type="Proteomes" id="UP001161580"/>
    </source>
</evidence>
<keyword evidence="6 13" id="KW-0812">Transmembrane</keyword>
<evidence type="ECO:0000256" key="11">
    <source>
        <dbReference type="ARBA" id="ARBA00023136"/>
    </source>
</evidence>
<keyword evidence="8" id="KW-0249">Electron transport</keyword>
<dbReference type="Pfam" id="PF01292">
    <property type="entry name" value="Ni_hydr_CYTB"/>
    <property type="match status" value="1"/>
</dbReference>
<keyword evidence="3" id="KW-0813">Transport</keyword>
<dbReference type="GO" id="GO:0009055">
    <property type="term" value="F:electron transfer activity"/>
    <property type="evidence" value="ECO:0007669"/>
    <property type="project" value="InterPro"/>
</dbReference>
<feature type="domain" description="Cytochrome b561 bacterial/Ni-hydrogenase" evidence="14">
    <location>
        <begin position="9"/>
        <end position="181"/>
    </location>
</feature>
<dbReference type="AlphaFoldDB" id="A0AAE3Q9C0"/>
<keyword evidence="10" id="KW-0408">Iron</keyword>
<comment type="cofactor">
    <cofactor evidence="1">
        <name>heme b</name>
        <dbReference type="ChEBI" id="CHEBI:60344"/>
    </cofactor>
</comment>
<keyword evidence="16" id="KW-1185">Reference proteome</keyword>
<proteinExistence type="inferred from homology"/>
<evidence type="ECO:0000256" key="5">
    <source>
        <dbReference type="ARBA" id="ARBA00022617"/>
    </source>
</evidence>
<dbReference type="SUPFAM" id="SSF81342">
    <property type="entry name" value="Transmembrane di-heme cytochromes"/>
    <property type="match status" value="1"/>
</dbReference>
<accession>A0AAE3Q9C0</accession>
<dbReference type="GO" id="GO:0046872">
    <property type="term" value="F:metal ion binding"/>
    <property type="evidence" value="ECO:0007669"/>
    <property type="project" value="UniProtKB-KW"/>
</dbReference>
<keyword evidence="4" id="KW-1003">Cell membrane</keyword>
<keyword evidence="5" id="KW-0349">Heme</keyword>
<keyword evidence="9 13" id="KW-1133">Transmembrane helix</keyword>
<reference evidence="15" key="1">
    <citation type="submission" date="2022-03" db="EMBL/GenBank/DDBJ databases">
        <title>Fererhizobium litorale gen. nov., sp. nov., isolated from sandy sediments of the Sea of Japan seashore.</title>
        <authorList>
            <person name="Romanenko L."/>
            <person name="Kurilenko V."/>
            <person name="Otstavnykh N."/>
            <person name="Svetashev V."/>
            <person name="Tekutyeva L."/>
            <person name="Isaeva M."/>
            <person name="Mikhailov V."/>
        </authorList>
    </citation>
    <scope>NUCLEOTIDE SEQUENCE</scope>
    <source>
        <strain evidence="15">KMM 9576</strain>
    </source>
</reference>
<dbReference type="InterPro" id="IPR011577">
    <property type="entry name" value="Cyt_b561_bac/Ni-Hgenase"/>
</dbReference>
<dbReference type="InterPro" id="IPR016174">
    <property type="entry name" value="Di-haem_cyt_TM"/>
</dbReference>
<dbReference type="RefSeq" id="WP_311785761.1">
    <property type="nucleotide sequence ID" value="NZ_JALDYY010000002.1"/>
</dbReference>
<evidence type="ECO:0000256" key="3">
    <source>
        <dbReference type="ARBA" id="ARBA00022448"/>
    </source>
</evidence>